<organism evidence="1 2">
    <name type="scientific">Rhodocollybia butyracea</name>
    <dbReference type="NCBI Taxonomy" id="206335"/>
    <lineage>
        <taxon>Eukaryota</taxon>
        <taxon>Fungi</taxon>
        <taxon>Dikarya</taxon>
        <taxon>Basidiomycota</taxon>
        <taxon>Agaricomycotina</taxon>
        <taxon>Agaricomycetes</taxon>
        <taxon>Agaricomycetidae</taxon>
        <taxon>Agaricales</taxon>
        <taxon>Marasmiineae</taxon>
        <taxon>Omphalotaceae</taxon>
        <taxon>Rhodocollybia</taxon>
    </lineage>
</organism>
<sequence>MDGRGHGVHKFGTDHAGGEIAPWRILGVSEGNENIKNRILRAVDTIPAGRKRSRQRPTQAQINCPRVSCTGHQIMKRPTAAHFLEGWGIQMSEGTEEHEYQDEREISWIISLSARASALQEQYFHEEQHLTQHRAHKRLNVRFLLMKNLEKREWYKRAIKDDIGKGQQQVNSNKFDISRKRGRLLGICCCHLGHGAP</sequence>
<evidence type="ECO:0000313" key="1">
    <source>
        <dbReference type="EMBL" id="KAF9066713.1"/>
    </source>
</evidence>
<protein>
    <submittedName>
        <fullName evidence="1">Uncharacterized protein</fullName>
    </submittedName>
</protein>
<dbReference type="Proteomes" id="UP000772434">
    <property type="component" value="Unassembled WGS sequence"/>
</dbReference>
<gene>
    <name evidence="1" type="ORF">BDP27DRAFT_1365475</name>
</gene>
<evidence type="ECO:0000313" key="2">
    <source>
        <dbReference type="Proteomes" id="UP000772434"/>
    </source>
</evidence>
<comment type="caution">
    <text evidence="1">The sequence shown here is derived from an EMBL/GenBank/DDBJ whole genome shotgun (WGS) entry which is preliminary data.</text>
</comment>
<reference evidence="1" key="1">
    <citation type="submission" date="2020-11" db="EMBL/GenBank/DDBJ databases">
        <authorList>
            <consortium name="DOE Joint Genome Institute"/>
            <person name="Ahrendt S."/>
            <person name="Riley R."/>
            <person name="Andreopoulos W."/>
            <person name="Labutti K."/>
            <person name="Pangilinan J."/>
            <person name="Ruiz-Duenas F.J."/>
            <person name="Barrasa J.M."/>
            <person name="Sanchez-Garcia M."/>
            <person name="Camarero S."/>
            <person name="Miyauchi S."/>
            <person name="Serrano A."/>
            <person name="Linde D."/>
            <person name="Babiker R."/>
            <person name="Drula E."/>
            <person name="Ayuso-Fernandez I."/>
            <person name="Pacheco R."/>
            <person name="Padilla G."/>
            <person name="Ferreira P."/>
            <person name="Barriuso J."/>
            <person name="Kellner H."/>
            <person name="Castanera R."/>
            <person name="Alfaro M."/>
            <person name="Ramirez L."/>
            <person name="Pisabarro A.G."/>
            <person name="Kuo A."/>
            <person name="Tritt A."/>
            <person name="Lipzen A."/>
            <person name="He G."/>
            <person name="Yan M."/>
            <person name="Ng V."/>
            <person name="Cullen D."/>
            <person name="Martin F."/>
            <person name="Rosso M.-N."/>
            <person name="Henrissat B."/>
            <person name="Hibbett D."/>
            <person name="Martinez A.T."/>
            <person name="Grigoriev I.V."/>
        </authorList>
    </citation>
    <scope>NUCLEOTIDE SEQUENCE</scope>
    <source>
        <strain evidence="1">AH 40177</strain>
    </source>
</reference>
<proteinExistence type="predicted"/>
<dbReference type="AlphaFoldDB" id="A0A9P5PMP3"/>
<accession>A0A9P5PMP3</accession>
<keyword evidence="2" id="KW-1185">Reference proteome</keyword>
<name>A0A9P5PMP3_9AGAR</name>
<dbReference type="EMBL" id="JADNRY010000083">
    <property type="protein sequence ID" value="KAF9066713.1"/>
    <property type="molecule type" value="Genomic_DNA"/>
</dbReference>